<dbReference type="RefSeq" id="WP_381177056.1">
    <property type="nucleotide sequence ID" value="NZ_JBHSFK010000043.1"/>
</dbReference>
<accession>A0ABV9B5A7</accession>
<dbReference type="Pfam" id="PF10756">
    <property type="entry name" value="bPH_6"/>
    <property type="match status" value="1"/>
</dbReference>
<evidence type="ECO:0000313" key="3">
    <source>
        <dbReference type="EMBL" id="MFC4506367.1"/>
    </source>
</evidence>
<feature type="transmembrane region" description="Helical" evidence="1">
    <location>
        <begin position="17"/>
        <end position="37"/>
    </location>
</feature>
<dbReference type="InterPro" id="IPR019692">
    <property type="entry name" value="CFP-6_PH"/>
</dbReference>
<feature type="transmembrane region" description="Helical" evidence="1">
    <location>
        <begin position="174"/>
        <end position="194"/>
    </location>
</feature>
<keyword evidence="1" id="KW-0812">Transmembrane</keyword>
<organism evidence="3 4">
    <name type="scientific">Streptomyces vulcanius</name>
    <dbReference type="NCBI Taxonomy" id="1441876"/>
    <lineage>
        <taxon>Bacteria</taxon>
        <taxon>Bacillati</taxon>
        <taxon>Actinomycetota</taxon>
        <taxon>Actinomycetes</taxon>
        <taxon>Kitasatosporales</taxon>
        <taxon>Streptomycetaceae</taxon>
        <taxon>Streptomyces</taxon>
    </lineage>
</organism>
<dbReference type="EMBL" id="JBHSFK010000043">
    <property type="protein sequence ID" value="MFC4506367.1"/>
    <property type="molecule type" value="Genomic_DNA"/>
</dbReference>
<reference evidence="4" key="1">
    <citation type="journal article" date="2019" name="Int. J. Syst. Evol. Microbiol.">
        <title>The Global Catalogue of Microorganisms (GCM) 10K type strain sequencing project: providing services to taxonomists for standard genome sequencing and annotation.</title>
        <authorList>
            <consortium name="The Broad Institute Genomics Platform"/>
            <consortium name="The Broad Institute Genome Sequencing Center for Infectious Disease"/>
            <person name="Wu L."/>
            <person name="Ma J."/>
        </authorList>
    </citation>
    <scope>NUCLEOTIDE SEQUENCE [LARGE SCALE GENOMIC DNA]</scope>
    <source>
        <strain evidence="4">CGMCC 4.7177</strain>
    </source>
</reference>
<keyword evidence="4" id="KW-1185">Reference proteome</keyword>
<feature type="domain" description="Low molecular weight protein antigen 6 PH" evidence="2">
    <location>
        <begin position="66"/>
        <end position="129"/>
    </location>
</feature>
<protein>
    <submittedName>
        <fullName evidence="3">PH domain-containing protein</fullName>
    </submittedName>
</protein>
<keyword evidence="1" id="KW-0472">Membrane</keyword>
<evidence type="ECO:0000256" key="1">
    <source>
        <dbReference type="SAM" id="Phobius"/>
    </source>
</evidence>
<evidence type="ECO:0000313" key="4">
    <source>
        <dbReference type="Proteomes" id="UP001595839"/>
    </source>
</evidence>
<comment type="caution">
    <text evidence="3">The sequence shown here is derived from an EMBL/GenBank/DDBJ whole genome shotgun (WGS) entry which is preliminary data.</text>
</comment>
<keyword evidence="1" id="KW-1133">Transmembrane helix</keyword>
<sequence length="236" mass="26013">MDDGIEREYRRRRGVPAAHLTLVAAAVLVVVSALKATTLSGTSPWDIVTPVIWLGLGGRVVLEQWRARTSVTAAGITVRGLLRTRTWAWSEVYDIRVEGTKRGTSRWPAYLYGTDGRRVLLPHIDEHQLADPIAEVEGLCATAVGAGLMRRETRPETEERILRGARRRTAGNRAVLGALTVAVAMFALDIWMIFTDRPTHSVLLMVCVPLLCLPLFFLALDRIGEVLAARRSPAPS</sequence>
<proteinExistence type="predicted"/>
<name>A0ABV9B5A7_9ACTN</name>
<gene>
    <name evidence="3" type="ORF">ACFPIH_44185</name>
</gene>
<dbReference type="Proteomes" id="UP001595839">
    <property type="component" value="Unassembled WGS sequence"/>
</dbReference>
<evidence type="ECO:0000259" key="2">
    <source>
        <dbReference type="Pfam" id="PF10756"/>
    </source>
</evidence>
<feature type="transmembrane region" description="Helical" evidence="1">
    <location>
        <begin position="200"/>
        <end position="220"/>
    </location>
</feature>